<dbReference type="GO" id="GO:0004623">
    <property type="term" value="F:phospholipase A2 activity"/>
    <property type="evidence" value="ECO:0007669"/>
    <property type="project" value="InterPro"/>
</dbReference>
<dbReference type="GO" id="GO:0006644">
    <property type="term" value="P:phospholipid metabolic process"/>
    <property type="evidence" value="ECO:0007669"/>
    <property type="project" value="InterPro"/>
</dbReference>
<dbReference type="SUPFAM" id="SSF48619">
    <property type="entry name" value="Phospholipase A2, PLA2"/>
    <property type="match status" value="1"/>
</dbReference>
<evidence type="ECO:0000256" key="1">
    <source>
        <dbReference type="SAM" id="SignalP"/>
    </source>
</evidence>
<dbReference type="STRING" id="1576369.SAMN05421753_104104"/>
<dbReference type="Proteomes" id="UP000199518">
    <property type="component" value="Unassembled WGS sequence"/>
</dbReference>
<feature type="signal peptide" evidence="1">
    <location>
        <begin position="1"/>
        <end position="22"/>
    </location>
</feature>
<evidence type="ECO:0000313" key="2">
    <source>
        <dbReference type="EMBL" id="SFH94724.1"/>
    </source>
</evidence>
<accession>A0A1I3E6Y9</accession>
<keyword evidence="3" id="KW-1185">Reference proteome</keyword>
<dbReference type="AlphaFoldDB" id="A0A1I3E6Y9"/>
<reference evidence="3" key="1">
    <citation type="submission" date="2016-10" db="EMBL/GenBank/DDBJ databases">
        <authorList>
            <person name="Varghese N."/>
            <person name="Submissions S."/>
        </authorList>
    </citation>
    <scope>NUCLEOTIDE SEQUENCE [LARGE SCALE GENOMIC DNA]</scope>
    <source>
        <strain evidence="3">DSM 26348</strain>
    </source>
</reference>
<protein>
    <submittedName>
        <fullName evidence="2">Uncharacterized protein</fullName>
    </submittedName>
</protein>
<keyword evidence="1" id="KW-0732">Signal</keyword>
<name>A0A1I3E6Y9_9PLAN</name>
<proteinExistence type="predicted"/>
<sequence length="152" mass="17370">MAFRWKNRLLFLLALVAMTAVIQPLSGDESTPAAPPPPTADGVTFVEVSPPDVFPYLLKGRPSGLGDDNRYLGRDDRFCYIHKNCSNTVYYCKSDEVSWYALRRAQMEQDEEYKRFWSEVTVDTPFAARRLSETVPAWLKKAGLNRDMEPTK</sequence>
<dbReference type="EMBL" id="FOQD01000004">
    <property type="protein sequence ID" value="SFH94724.1"/>
    <property type="molecule type" value="Genomic_DNA"/>
</dbReference>
<organism evidence="2 3">
    <name type="scientific">Planctomicrobium piriforme</name>
    <dbReference type="NCBI Taxonomy" id="1576369"/>
    <lineage>
        <taxon>Bacteria</taxon>
        <taxon>Pseudomonadati</taxon>
        <taxon>Planctomycetota</taxon>
        <taxon>Planctomycetia</taxon>
        <taxon>Planctomycetales</taxon>
        <taxon>Planctomycetaceae</taxon>
        <taxon>Planctomicrobium</taxon>
    </lineage>
</organism>
<dbReference type="GO" id="GO:0050482">
    <property type="term" value="P:arachidonate secretion"/>
    <property type="evidence" value="ECO:0007669"/>
    <property type="project" value="InterPro"/>
</dbReference>
<evidence type="ECO:0000313" key="3">
    <source>
        <dbReference type="Proteomes" id="UP000199518"/>
    </source>
</evidence>
<dbReference type="InterPro" id="IPR036444">
    <property type="entry name" value="PLipase_A2_dom_sf"/>
</dbReference>
<dbReference type="RefSeq" id="WP_092048471.1">
    <property type="nucleotide sequence ID" value="NZ_FOQD01000004.1"/>
</dbReference>
<feature type="chain" id="PRO_5011796141" evidence="1">
    <location>
        <begin position="23"/>
        <end position="152"/>
    </location>
</feature>
<gene>
    <name evidence="2" type="ORF">SAMN05421753_104104</name>
</gene>